<dbReference type="OrthoDB" id="4738706at2759"/>
<keyword evidence="9" id="KW-0326">Glycosidase</keyword>
<dbReference type="GO" id="GO:0008270">
    <property type="term" value="F:zinc ion binding"/>
    <property type="evidence" value="ECO:0007669"/>
    <property type="project" value="InterPro"/>
</dbReference>
<dbReference type="EC" id="3.2.1.4" evidence="3"/>
<dbReference type="GO" id="GO:0008810">
    <property type="term" value="F:cellulase activity"/>
    <property type="evidence" value="ECO:0007669"/>
    <property type="project" value="UniProtKB-EC"/>
</dbReference>
<evidence type="ECO:0000256" key="5">
    <source>
        <dbReference type="ARBA" id="ARBA00023001"/>
    </source>
</evidence>
<protein>
    <recommendedName>
        <fullName evidence="3">cellulase</fullName>
        <ecNumber evidence="3">3.2.1.4</ecNumber>
    </recommendedName>
</protein>
<evidence type="ECO:0000256" key="6">
    <source>
        <dbReference type="ARBA" id="ARBA00023180"/>
    </source>
</evidence>
<feature type="compositionally biased region" description="Polar residues" evidence="11">
    <location>
        <begin position="1078"/>
        <end position="1099"/>
    </location>
</feature>
<keyword evidence="7" id="KW-0539">Nucleus</keyword>
<dbReference type="EMBL" id="JAAMPI010000631">
    <property type="protein sequence ID" value="KAF4629761.1"/>
    <property type="molecule type" value="Genomic_DNA"/>
</dbReference>
<sequence>MYEDGETLFSADWEKFGKFSTRALSSAFQNRKWHSASRQRTRTTGAERELKGVDDASTSAHRDLSPWNPWPWTTLSARHLPINMIDLQEHQRGSSQYFPAADPLEVENADKMRFSYHVDAPNSNDEKLKALFDAQARIQAEIESLLPLSNGFDFRRELVMLNHKHKILKACQEEQGLGVVVLSEAEECRMREYMCECLETTCLKSDAYPSVKDLLEKAALPMRSIQPPGFAEWLELNTTKYDPVLKHYAKGYDPDLSKSTTSLKCPEPDCVHYIYGFDTRKDLDIHQKLHHGFVQPPDRLGTRSGNTTLFPNFAPFPQPLLYPEQSQAKITGVNSPGHRKTTSTTQNSLQSPAITQGISRSTSVNSMSSNRTYSFVPEYPEISDYHGIQDDMLLRPSKRSRLTDDQGREARLTKEVGPCLRCKVLKKKCDAQDPCSLCPEQDDSADGDHWKVLGCHRGPLASFTEIFVPVRFLLPHNSRTGSSASEQNNPDHNQEPQEAETFISRWKSNSKDFDMSDSTDEFGVSLWTIPPSGHPVEDDQPQMYTYDWSNPPMFVLLKTLKRDLSQNAFNLLDLLAFSGTLVGSILIQDKFYPLLSAAKMLLREAFIYNETVFLQRNNDDASENQQNQPSKRLRIIYDRHDVFSYSVARFLNLFDELGLKRSTLEPKSWMAVFCSLCFLSAARSLLNDAFFQSSGITCHWTVSDSIAMYSAYKTLVSIFLWSAPSMLYEDVASLKQEEKALLTALQGIVKMEKWADFEITSTRDFLMGLGGGFCKNGLFNGFAQQGWFLRPHRRFENDTRSTEVETNQAAEDAMLSAQNRAIASDSPYTTPTGLPSPAYTRPKGDRIQCDLCTEHPEGFRGEHELRRHIDRQHRQTVKKWVCVEPDFYPADQPRPSLTLYKCKACVNKKRYGAYYNAAAHLRRAHFRSKSVSSSEKTRGISRSISGGDWPSMTILKSWMKQVEEDATDQVVILHSEDEESEDDTADDHRRLNEVTNKPFNFFQPMYLPNSPAALEMEHARSVLNLPKIIEPIFQEPDRMDLERSHGQISHPLKGPSPSEFAATSILDLQPLGDPPLYQNPNPYINSQISKRHSSTSAESTSERQGRCPLPECGRTFRDLAAHMLTHQTERPEKCPIQTCEYHIKGFARKYDKNRHALTHYNGVMVCHFCPGAGTAAEKSFNRADVFKRHLTSVHAVEQTPPNSRRSLSMSWVLRSEGIAVVRGFQSVGYLQECFYFEELSGKIPGTIKSTSESGRHGESNTFRKKNANYLHWSWSWSLCFAYKLQRSFENFELVIYEKNSGVGGVWFENIYPGCACDFPAHNYTYSFEPKADWVRTYSRGLEIREYFEGFSEKYQLRQYCKTSHEVVGASWQLKTNLNLGGKQVGLIGNGSSGQKILPEIQPLIGHLTHFIRQPSWIFGSFGEGDEARDYSKEEIENFINSPELLLEKRKLFESVANTYFSICTKDSECNVLLSREISMSRALGLLSLGSVKRVLRGSETDKTTFDRQDEKDVGDPNLQHILIPSYGMGCRVPGMGVNYLEALTSPNSTVICGEIKQITATGVIDKDGIHHAIDVLICATGFDTSYKPRFPLIGEDGQNLQEDNPYGSGAYLSSAEFQADYMSKFCNRWQTENIKSFSPKREAVDDFLEYAARILKYTVWADDYNSWHKQNTSDASRLLLWPGSGLHFMEGLSEIRADDYDIKYHGNRFACLGNGVSHTEMDAEDSIEAKHSGTGCISQNGKLTMDANFRWLHAINGTQNCFTQNTWNATLCSSPTECTKNCALEGIDYKTSPVIRTSKDELSLIYTRNNGGGPQYGSKVYLLANDNQYQTFNLLNKEFSFTVNTGGLPCGVDGALYFVSMDTDGGASRYPANKAGAAIAMRGARGTTRHGDYGSCCPQVDLWEANAVSTSLNIKSCNTPTQIGCTADACEQPIIERHEGSPCDLVGCDFNPYRMGNTTFYGVGQTVNTNQPFTVVTQFLTDDGTSNGNLSEVKRFYVQNGVKIPNPASAVTGVTGNSLTSDFCTNRMYAFGDLATWRLHGNMAGVSRALAKGMVLAASLSNGGDNGLLWLDGKYPDTGNVSDAGVVRGICPKYTATPESLSPPPKVVFSKIRVGSIGSTT</sequence>
<evidence type="ECO:0000256" key="8">
    <source>
        <dbReference type="ARBA" id="ARBA00023277"/>
    </source>
</evidence>
<dbReference type="GO" id="GO:0000981">
    <property type="term" value="F:DNA-binding transcription factor activity, RNA polymerase II-specific"/>
    <property type="evidence" value="ECO:0007669"/>
    <property type="project" value="InterPro"/>
</dbReference>
<dbReference type="InterPro" id="IPR037019">
    <property type="entry name" value="Glyco_hydro_7_sf"/>
</dbReference>
<accession>A0A8H4RI93</accession>
<evidence type="ECO:0000256" key="2">
    <source>
        <dbReference type="ARBA" id="ARBA00006044"/>
    </source>
</evidence>
<dbReference type="PRINTS" id="PR00734">
    <property type="entry name" value="GLHYDRLASE7"/>
</dbReference>
<feature type="compositionally biased region" description="Basic residues" evidence="11">
    <location>
        <begin position="31"/>
        <end position="41"/>
    </location>
</feature>
<evidence type="ECO:0000256" key="10">
    <source>
        <dbReference type="ARBA" id="ARBA00023326"/>
    </source>
</evidence>
<dbReference type="InterPro" id="IPR036188">
    <property type="entry name" value="FAD/NAD-bd_sf"/>
</dbReference>
<evidence type="ECO:0000313" key="13">
    <source>
        <dbReference type="EMBL" id="KAF4629761.1"/>
    </source>
</evidence>
<feature type="domain" description="C2H2-type" evidence="12">
    <location>
        <begin position="1132"/>
        <end position="1159"/>
    </location>
</feature>
<feature type="region of interest" description="Disordered" evidence="11">
    <location>
        <begin position="332"/>
        <end position="369"/>
    </location>
</feature>
<keyword evidence="6" id="KW-0325">Glycoprotein</keyword>
<comment type="caution">
    <text evidence="13">The sequence shown here is derived from an EMBL/GenBank/DDBJ whole genome shotgun (WGS) entry which is preliminary data.</text>
</comment>
<dbReference type="InterPro" id="IPR013320">
    <property type="entry name" value="ConA-like_dom_sf"/>
</dbReference>
<dbReference type="CDD" id="cd00067">
    <property type="entry name" value="GAL4"/>
    <property type="match status" value="1"/>
</dbReference>
<evidence type="ECO:0000256" key="9">
    <source>
        <dbReference type="ARBA" id="ARBA00023295"/>
    </source>
</evidence>
<keyword evidence="8" id="KW-0119">Carbohydrate metabolism</keyword>
<keyword evidence="4" id="KW-0378">Hydrolase</keyword>
<dbReference type="Proteomes" id="UP000566819">
    <property type="component" value="Unassembled WGS sequence"/>
</dbReference>
<gene>
    <name evidence="13" type="ORF">G7Y89_g8390</name>
</gene>
<feature type="domain" description="C2H2-type" evidence="12">
    <location>
        <begin position="900"/>
        <end position="925"/>
    </location>
</feature>
<dbReference type="Pfam" id="PF00840">
    <property type="entry name" value="Glyco_hydro_7"/>
    <property type="match status" value="2"/>
</dbReference>
<evidence type="ECO:0000256" key="7">
    <source>
        <dbReference type="ARBA" id="ARBA00023242"/>
    </source>
</evidence>
<feature type="domain" description="C2H2-type" evidence="12">
    <location>
        <begin position="1164"/>
        <end position="1194"/>
    </location>
</feature>
<proteinExistence type="inferred from homology"/>
<name>A0A8H4RI93_9HELO</name>
<dbReference type="Gene3D" id="2.70.100.10">
    <property type="entry name" value="Glycoside hydrolase, family 7, domain"/>
    <property type="match status" value="2"/>
</dbReference>
<comment type="similarity">
    <text evidence="2">Belongs to the glycosyl hydrolase 7 (cellulase C) family.</text>
</comment>
<dbReference type="PANTHER" id="PTHR33753">
    <property type="entry name" value="1,4-BETA-D-GLUCAN CELLOBIOHYDROLASE B"/>
    <property type="match status" value="1"/>
</dbReference>
<dbReference type="SUPFAM" id="SSF51905">
    <property type="entry name" value="FAD/NAD(P)-binding domain"/>
    <property type="match status" value="1"/>
</dbReference>
<evidence type="ECO:0000256" key="11">
    <source>
        <dbReference type="SAM" id="MobiDB-lite"/>
    </source>
</evidence>
<dbReference type="Gene3D" id="3.30.160.60">
    <property type="entry name" value="Classic Zinc Finger"/>
    <property type="match status" value="1"/>
</dbReference>
<feature type="region of interest" description="Disordered" evidence="11">
    <location>
        <begin position="478"/>
        <end position="499"/>
    </location>
</feature>
<evidence type="ECO:0000259" key="12">
    <source>
        <dbReference type="SMART" id="SM00355"/>
    </source>
</evidence>
<dbReference type="InterPro" id="IPR013087">
    <property type="entry name" value="Znf_C2H2_type"/>
</dbReference>
<dbReference type="GO" id="GO:0030245">
    <property type="term" value="P:cellulose catabolic process"/>
    <property type="evidence" value="ECO:0007669"/>
    <property type="project" value="UniProtKB-KW"/>
</dbReference>
<feature type="compositionally biased region" description="Polar residues" evidence="11">
    <location>
        <begin position="478"/>
        <end position="491"/>
    </location>
</feature>
<feature type="domain" description="C2H2-type" evidence="12">
    <location>
        <begin position="263"/>
        <end position="290"/>
    </location>
</feature>
<keyword evidence="5" id="KW-0136">Cellulose degradation</keyword>
<dbReference type="InterPro" id="IPR057218">
    <property type="entry name" value="DUF7896"/>
</dbReference>
<dbReference type="Gene3D" id="3.50.50.60">
    <property type="entry name" value="FAD/NAD(P)-binding domain"/>
    <property type="match status" value="2"/>
</dbReference>
<dbReference type="InterPro" id="IPR001722">
    <property type="entry name" value="Glyco_hydro_7"/>
</dbReference>
<keyword evidence="14" id="KW-1185">Reference proteome</keyword>
<dbReference type="SUPFAM" id="SSF49899">
    <property type="entry name" value="Concanavalin A-like lectins/glucanases"/>
    <property type="match status" value="1"/>
</dbReference>
<dbReference type="InterPro" id="IPR001138">
    <property type="entry name" value="Zn2Cys6_DnaBD"/>
</dbReference>
<feature type="domain" description="C2H2-type" evidence="12">
    <location>
        <begin position="1105"/>
        <end position="1126"/>
    </location>
</feature>
<reference evidence="13 14" key="1">
    <citation type="submission" date="2020-03" db="EMBL/GenBank/DDBJ databases">
        <title>Draft Genome Sequence of Cudoniella acicularis.</title>
        <authorList>
            <person name="Buettner E."/>
            <person name="Kellner H."/>
        </authorList>
    </citation>
    <scope>NUCLEOTIDE SEQUENCE [LARGE SCALE GENOMIC DNA]</scope>
    <source>
        <strain evidence="13 14">DSM 108380</strain>
    </source>
</reference>
<feature type="region of interest" description="Disordered" evidence="11">
    <location>
        <begin position="1074"/>
        <end position="1108"/>
    </location>
</feature>
<feature type="compositionally biased region" description="Basic and acidic residues" evidence="11">
    <location>
        <begin position="45"/>
        <end position="62"/>
    </location>
</feature>
<dbReference type="PANTHER" id="PTHR33753:SF1">
    <property type="entry name" value="ENDO-BETA-1,4-GLUCANASE CELB"/>
    <property type="match status" value="1"/>
</dbReference>
<feature type="compositionally biased region" description="Low complexity" evidence="11">
    <location>
        <begin position="359"/>
        <end position="369"/>
    </location>
</feature>
<feature type="compositionally biased region" description="Polar residues" evidence="11">
    <location>
        <begin position="342"/>
        <end position="358"/>
    </location>
</feature>
<evidence type="ECO:0000256" key="1">
    <source>
        <dbReference type="ARBA" id="ARBA00000966"/>
    </source>
</evidence>
<evidence type="ECO:0000256" key="3">
    <source>
        <dbReference type="ARBA" id="ARBA00012601"/>
    </source>
</evidence>
<dbReference type="Pfam" id="PF13450">
    <property type="entry name" value="NAD_binding_8"/>
    <property type="match status" value="1"/>
</dbReference>
<evidence type="ECO:0000313" key="14">
    <source>
        <dbReference type="Proteomes" id="UP000566819"/>
    </source>
</evidence>
<keyword evidence="10" id="KW-0624">Polysaccharide degradation</keyword>
<evidence type="ECO:0000256" key="4">
    <source>
        <dbReference type="ARBA" id="ARBA00022801"/>
    </source>
</evidence>
<dbReference type="Pfam" id="PF25438">
    <property type="entry name" value="DUF7896"/>
    <property type="match status" value="1"/>
</dbReference>
<feature type="region of interest" description="Disordered" evidence="11">
    <location>
        <begin position="30"/>
        <end position="62"/>
    </location>
</feature>
<comment type="catalytic activity">
    <reaction evidence="1">
        <text>Endohydrolysis of (1-&gt;4)-beta-D-glucosidic linkages in cellulose, lichenin and cereal beta-D-glucans.</text>
        <dbReference type="EC" id="3.2.1.4"/>
    </reaction>
</comment>
<feature type="domain" description="C2H2-type" evidence="12">
    <location>
        <begin position="847"/>
        <end position="873"/>
    </location>
</feature>
<organism evidence="13 14">
    <name type="scientific">Cudoniella acicularis</name>
    <dbReference type="NCBI Taxonomy" id="354080"/>
    <lineage>
        <taxon>Eukaryota</taxon>
        <taxon>Fungi</taxon>
        <taxon>Dikarya</taxon>
        <taxon>Ascomycota</taxon>
        <taxon>Pezizomycotina</taxon>
        <taxon>Leotiomycetes</taxon>
        <taxon>Helotiales</taxon>
        <taxon>Tricladiaceae</taxon>
        <taxon>Cudoniella</taxon>
    </lineage>
</organism>
<dbReference type="SMART" id="SM00355">
    <property type="entry name" value="ZnF_C2H2"/>
    <property type="match status" value="6"/>
</dbReference>